<name>A0ABD0RZ71_CIRMR</name>
<feature type="non-terminal residue" evidence="6">
    <location>
        <position position="62"/>
    </location>
</feature>
<keyword evidence="2" id="KW-0238">DNA-binding</keyword>
<proteinExistence type="predicted"/>
<feature type="region of interest" description="Disordered" evidence="5">
    <location>
        <begin position="30"/>
        <end position="62"/>
    </location>
</feature>
<protein>
    <submittedName>
        <fullName evidence="6">Uncharacterized protein</fullName>
    </submittedName>
</protein>
<comment type="caution">
    <text evidence="6">The sequence shown here is derived from an EMBL/GenBank/DDBJ whole genome shotgun (WGS) entry which is preliminary data.</text>
</comment>
<reference evidence="6 7" key="1">
    <citation type="submission" date="2024-05" db="EMBL/GenBank/DDBJ databases">
        <title>Genome sequencing and assembly of Indian major carp, Cirrhinus mrigala (Hamilton, 1822).</title>
        <authorList>
            <person name="Mohindra V."/>
            <person name="Chowdhury L.M."/>
            <person name="Lal K."/>
            <person name="Jena J.K."/>
        </authorList>
    </citation>
    <scope>NUCLEOTIDE SEQUENCE [LARGE SCALE GENOMIC DNA]</scope>
    <source>
        <strain evidence="6">CM1030</strain>
        <tissue evidence="6">Blood</tissue>
    </source>
</reference>
<organism evidence="6 7">
    <name type="scientific">Cirrhinus mrigala</name>
    <name type="common">Mrigala</name>
    <dbReference type="NCBI Taxonomy" id="683832"/>
    <lineage>
        <taxon>Eukaryota</taxon>
        <taxon>Metazoa</taxon>
        <taxon>Chordata</taxon>
        <taxon>Craniata</taxon>
        <taxon>Vertebrata</taxon>
        <taxon>Euteleostomi</taxon>
        <taxon>Actinopterygii</taxon>
        <taxon>Neopterygii</taxon>
        <taxon>Teleostei</taxon>
        <taxon>Ostariophysi</taxon>
        <taxon>Cypriniformes</taxon>
        <taxon>Cyprinidae</taxon>
        <taxon>Labeoninae</taxon>
        <taxon>Labeonini</taxon>
        <taxon>Cirrhinus</taxon>
    </lineage>
</organism>
<accession>A0ABD0RZ71</accession>
<keyword evidence="3" id="KW-0804">Transcription</keyword>
<dbReference type="PANTHER" id="PTHR21545">
    <property type="entry name" value="TRANSCRIPTION FACTOR MLR1/2"/>
    <property type="match status" value="1"/>
</dbReference>
<dbReference type="AlphaFoldDB" id="A0ABD0RZ71"/>
<evidence type="ECO:0000256" key="1">
    <source>
        <dbReference type="ARBA" id="ARBA00023015"/>
    </source>
</evidence>
<keyword evidence="1" id="KW-0805">Transcription regulation</keyword>
<evidence type="ECO:0000256" key="3">
    <source>
        <dbReference type="ARBA" id="ARBA00023163"/>
    </source>
</evidence>
<dbReference type="PANTHER" id="PTHR21545:SF10">
    <property type="entry name" value="LIGAND-DEPENDENT NUCLEAR RECEPTOR COREPRESSOR-LIKE PROTEIN"/>
    <property type="match status" value="1"/>
</dbReference>
<keyword evidence="7" id="KW-1185">Reference proteome</keyword>
<feature type="non-terminal residue" evidence="6">
    <location>
        <position position="1"/>
    </location>
</feature>
<keyword evidence="4" id="KW-0539">Nucleus</keyword>
<evidence type="ECO:0000313" key="6">
    <source>
        <dbReference type="EMBL" id="KAL0203814.1"/>
    </source>
</evidence>
<evidence type="ECO:0000256" key="5">
    <source>
        <dbReference type="SAM" id="MobiDB-lite"/>
    </source>
</evidence>
<dbReference type="EMBL" id="JAMKFB020000001">
    <property type="protein sequence ID" value="KAL0203814.1"/>
    <property type="molecule type" value="Genomic_DNA"/>
</dbReference>
<dbReference type="Proteomes" id="UP001529510">
    <property type="component" value="Unassembled WGS sequence"/>
</dbReference>
<dbReference type="GO" id="GO:0003677">
    <property type="term" value="F:DNA binding"/>
    <property type="evidence" value="ECO:0007669"/>
    <property type="project" value="UniProtKB-KW"/>
</dbReference>
<evidence type="ECO:0000256" key="4">
    <source>
        <dbReference type="ARBA" id="ARBA00023242"/>
    </source>
</evidence>
<gene>
    <name evidence="6" type="ORF">M9458_001832</name>
</gene>
<sequence>IPLVAQELMRKMIRRFALEYACKSQAHEGLNGLNDNSELLPHQPDPDGPLDLTISRASQAPP</sequence>
<evidence type="ECO:0000256" key="2">
    <source>
        <dbReference type="ARBA" id="ARBA00023125"/>
    </source>
</evidence>
<evidence type="ECO:0000313" key="7">
    <source>
        <dbReference type="Proteomes" id="UP001529510"/>
    </source>
</evidence>